<accession>A0ABX8WLZ2</accession>
<feature type="signal peptide" evidence="7">
    <location>
        <begin position="1"/>
        <end position="22"/>
    </location>
</feature>
<evidence type="ECO:0000256" key="1">
    <source>
        <dbReference type="ARBA" id="ARBA00000971"/>
    </source>
</evidence>
<keyword evidence="10" id="KW-1185">Reference proteome</keyword>
<keyword evidence="7" id="KW-0732">Signal</keyword>
<comment type="catalytic activity">
    <reaction evidence="1 5 6">
        <text>[protein]-peptidylproline (omega=180) = [protein]-peptidylproline (omega=0)</text>
        <dbReference type="Rhea" id="RHEA:16237"/>
        <dbReference type="Rhea" id="RHEA-COMP:10747"/>
        <dbReference type="Rhea" id="RHEA-COMP:10748"/>
        <dbReference type="ChEBI" id="CHEBI:83833"/>
        <dbReference type="ChEBI" id="CHEBI:83834"/>
        <dbReference type="EC" id="5.2.1.8"/>
    </reaction>
</comment>
<evidence type="ECO:0000313" key="10">
    <source>
        <dbReference type="Proteomes" id="UP000824755"/>
    </source>
</evidence>
<dbReference type="Pfam" id="PF01346">
    <property type="entry name" value="FKBP_N"/>
    <property type="match status" value="1"/>
</dbReference>
<feature type="domain" description="PPIase FKBP-type" evidence="8">
    <location>
        <begin position="148"/>
        <end position="234"/>
    </location>
</feature>
<dbReference type="EMBL" id="CP080544">
    <property type="protein sequence ID" value="QYR52453.1"/>
    <property type="molecule type" value="Genomic_DNA"/>
</dbReference>
<reference evidence="9 10" key="1">
    <citation type="submission" date="2021-08" db="EMBL/GenBank/DDBJ databases">
        <title>Lysobacter sp. strain CJ11 Genome sequencing and assembly.</title>
        <authorList>
            <person name="Kim I."/>
        </authorList>
    </citation>
    <scope>NUCLEOTIDE SEQUENCE [LARGE SCALE GENOMIC DNA]</scope>
    <source>
        <strain evidence="9 10">CJ11</strain>
    </source>
</reference>
<dbReference type="Pfam" id="PF00254">
    <property type="entry name" value="FKBP_C"/>
    <property type="match status" value="1"/>
</dbReference>
<gene>
    <name evidence="9" type="ORF">H8L67_07570</name>
</gene>
<dbReference type="PANTHER" id="PTHR43811">
    <property type="entry name" value="FKBP-TYPE PEPTIDYL-PROLYL CIS-TRANS ISOMERASE FKPA"/>
    <property type="match status" value="1"/>
</dbReference>
<keyword evidence="3 5" id="KW-0697">Rotamase</keyword>
<dbReference type="InterPro" id="IPR046357">
    <property type="entry name" value="PPIase_dom_sf"/>
</dbReference>
<dbReference type="EC" id="5.2.1.8" evidence="6"/>
<dbReference type="SUPFAM" id="SSF54534">
    <property type="entry name" value="FKBP-like"/>
    <property type="match status" value="1"/>
</dbReference>
<comment type="similarity">
    <text evidence="2 6">Belongs to the FKBP-type PPIase family.</text>
</comment>
<evidence type="ECO:0000259" key="8">
    <source>
        <dbReference type="PROSITE" id="PS50059"/>
    </source>
</evidence>
<dbReference type="Gene3D" id="3.10.50.40">
    <property type="match status" value="1"/>
</dbReference>
<evidence type="ECO:0000313" key="9">
    <source>
        <dbReference type="EMBL" id="QYR52453.1"/>
    </source>
</evidence>
<protein>
    <recommendedName>
        <fullName evidence="6">Peptidyl-prolyl cis-trans isomerase</fullName>
        <ecNumber evidence="6">5.2.1.8</ecNumber>
    </recommendedName>
</protein>
<dbReference type="PANTHER" id="PTHR43811:SF23">
    <property type="entry name" value="FKBP-TYPE 22 KDA PEPTIDYL-PROLYL CIS-TRANS ISOMERASE"/>
    <property type="match status" value="1"/>
</dbReference>
<dbReference type="InterPro" id="IPR001179">
    <property type="entry name" value="PPIase_FKBP_dom"/>
</dbReference>
<evidence type="ECO:0000256" key="7">
    <source>
        <dbReference type="SAM" id="SignalP"/>
    </source>
</evidence>
<dbReference type="RefSeq" id="WP_220379238.1">
    <property type="nucleotide sequence ID" value="NZ_CP080544.1"/>
</dbReference>
<organism evidence="9 10">
    <name type="scientific">Lysobacter soyae</name>
    <dbReference type="NCBI Taxonomy" id="2764185"/>
    <lineage>
        <taxon>Bacteria</taxon>
        <taxon>Pseudomonadati</taxon>
        <taxon>Pseudomonadota</taxon>
        <taxon>Gammaproteobacteria</taxon>
        <taxon>Lysobacterales</taxon>
        <taxon>Lysobacteraceae</taxon>
        <taxon>Lysobacter</taxon>
    </lineage>
</organism>
<dbReference type="PROSITE" id="PS50059">
    <property type="entry name" value="FKBP_PPIASE"/>
    <property type="match status" value="1"/>
</dbReference>
<keyword evidence="4 5" id="KW-0413">Isomerase</keyword>
<evidence type="ECO:0000256" key="2">
    <source>
        <dbReference type="ARBA" id="ARBA00006577"/>
    </source>
</evidence>
<dbReference type="GO" id="GO:0003755">
    <property type="term" value="F:peptidyl-prolyl cis-trans isomerase activity"/>
    <property type="evidence" value="ECO:0007669"/>
    <property type="project" value="UniProtKB-EC"/>
</dbReference>
<proteinExistence type="inferred from homology"/>
<dbReference type="Proteomes" id="UP000824755">
    <property type="component" value="Chromosome"/>
</dbReference>
<sequence length="234" mass="24873">MKMRYLAAAIAAASLVTSVAHAQDLNSDKGKLSYYFGYRAGANMAGLSEQGEQIDINAAIKGMQDAYAKKQPPFTEAQLKPAVDAFQKRMEQRGAKAKAEFDKAAAANKTVSTKVLADNKAKPGVLSLPSGVQYRVIEKGTGARPALGSTVALDINGPYAYGQAPEGNKGVQSVPAIKVSEIQLVGLREAITQMPSGSRWEITLPPEKAFGDQPNPDVPPNVVVQFDVKVKSVK</sequence>
<evidence type="ECO:0000256" key="6">
    <source>
        <dbReference type="RuleBase" id="RU003915"/>
    </source>
</evidence>
<dbReference type="Gene3D" id="1.10.287.460">
    <property type="entry name" value="Peptidyl-prolyl cis-trans isomerase, FKBP-type, N-terminal domain"/>
    <property type="match status" value="1"/>
</dbReference>
<feature type="chain" id="PRO_5047349393" description="Peptidyl-prolyl cis-trans isomerase" evidence="7">
    <location>
        <begin position="23"/>
        <end position="234"/>
    </location>
</feature>
<evidence type="ECO:0000256" key="3">
    <source>
        <dbReference type="ARBA" id="ARBA00023110"/>
    </source>
</evidence>
<dbReference type="InterPro" id="IPR000774">
    <property type="entry name" value="PPIase_FKBP_N"/>
</dbReference>
<name>A0ABX8WLZ2_9GAMM</name>
<evidence type="ECO:0000256" key="5">
    <source>
        <dbReference type="PROSITE-ProRule" id="PRU00277"/>
    </source>
</evidence>
<evidence type="ECO:0000256" key="4">
    <source>
        <dbReference type="ARBA" id="ARBA00023235"/>
    </source>
</evidence>
<dbReference type="InterPro" id="IPR036944">
    <property type="entry name" value="PPIase_FKBP_N_sf"/>
</dbReference>